<evidence type="ECO:0000313" key="1">
    <source>
        <dbReference type="EMBL" id="TKR68018.1"/>
    </source>
</evidence>
<dbReference type="AlphaFoldDB" id="A0A4U5MFL7"/>
<evidence type="ECO:0000313" key="2">
    <source>
        <dbReference type="Proteomes" id="UP000298663"/>
    </source>
</evidence>
<proteinExistence type="predicted"/>
<gene>
    <name evidence="1" type="ORF">L596_024069</name>
</gene>
<name>A0A4U5MFL7_STECR</name>
<protein>
    <submittedName>
        <fullName evidence="1">Uncharacterized protein</fullName>
    </submittedName>
</protein>
<reference evidence="1 2" key="2">
    <citation type="journal article" date="2019" name="G3 (Bethesda)">
        <title>Hybrid Assembly of the Genome of the Entomopathogenic Nematode Steinernema carpocapsae Identifies the X-Chromosome.</title>
        <authorList>
            <person name="Serra L."/>
            <person name="Macchietto M."/>
            <person name="Macias-Munoz A."/>
            <person name="McGill C.J."/>
            <person name="Rodriguez I.M."/>
            <person name="Rodriguez B."/>
            <person name="Murad R."/>
            <person name="Mortazavi A."/>
        </authorList>
    </citation>
    <scope>NUCLEOTIDE SEQUENCE [LARGE SCALE GENOMIC DNA]</scope>
    <source>
        <strain evidence="1 2">ALL</strain>
    </source>
</reference>
<organism evidence="1 2">
    <name type="scientific">Steinernema carpocapsae</name>
    <name type="common">Entomopathogenic nematode</name>
    <dbReference type="NCBI Taxonomy" id="34508"/>
    <lineage>
        <taxon>Eukaryota</taxon>
        <taxon>Metazoa</taxon>
        <taxon>Ecdysozoa</taxon>
        <taxon>Nematoda</taxon>
        <taxon>Chromadorea</taxon>
        <taxon>Rhabditida</taxon>
        <taxon>Tylenchina</taxon>
        <taxon>Panagrolaimomorpha</taxon>
        <taxon>Strongyloidoidea</taxon>
        <taxon>Steinernematidae</taxon>
        <taxon>Steinernema</taxon>
    </lineage>
</organism>
<reference evidence="1 2" key="1">
    <citation type="journal article" date="2015" name="Genome Biol.">
        <title>Comparative genomics of Steinernema reveals deeply conserved gene regulatory networks.</title>
        <authorList>
            <person name="Dillman A.R."/>
            <person name="Macchietto M."/>
            <person name="Porter C.F."/>
            <person name="Rogers A."/>
            <person name="Williams B."/>
            <person name="Antoshechkin I."/>
            <person name="Lee M.M."/>
            <person name="Goodwin Z."/>
            <person name="Lu X."/>
            <person name="Lewis E.E."/>
            <person name="Goodrich-Blair H."/>
            <person name="Stock S.P."/>
            <person name="Adams B.J."/>
            <person name="Sternberg P.W."/>
            <person name="Mortazavi A."/>
        </authorList>
    </citation>
    <scope>NUCLEOTIDE SEQUENCE [LARGE SCALE GENOMIC DNA]</scope>
    <source>
        <strain evidence="1 2">ALL</strain>
    </source>
</reference>
<keyword evidence="2" id="KW-1185">Reference proteome</keyword>
<comment type="caution">
    <text evidence="1">The sequence shown here is derived from an EMBL/GenBank/DDBJ whole genome shotgun (WGS) entry which is preliminary data.</text>
</comment>
<accession>A0A4U5MFL7</accession>
<sequence>MNIVTHYCSLHTIRNNKTTKPGIHFVSFSYLSTLEPEWKLFPSCSESVSAFLNSKHLMALSDPVNCESSKSTSFDLVLMTFRDKVYFFIKEGMPLCTFRSQQDVLLPH</sequence>
<dbReference type="EMBL" id="AZBU02000008">
    <property type="protein sequence ID" value="TKR68018.1"/>
    <property type="molecule type" value="Genomic_DNA"/>
</dbReference>
<dbReference type="Proteomes" id="UP000298663">
    <property type="component" value="Unassembled WGS sequence"/>
</dbReference>